<accession>A0A183N9T0</accession>
<dbReference type="STRING" id="48269.A0A183N9T0"/>
<dbReference type="Proteomes" id="UP000277204">
    <property type="component" value="Unassembled WGS sequence"/>
</dbReference>
<reference evidence="1 2" key="1">
    <citation type="submission" date="2018-11" db="EMBL/GenBank/DDBJ databases">
        <authorList>
            <consortium name="Pathogen Informatics"/>
        </authorList>
    </citation>
    <scope>NUCLEOTIDE SEQUENCE [LARGE SCALE GENOMIC DNA]</scope>
    <source>
        <strain evidence="1 2">Zambia</strain>
    </source>
</reference>
<name>A0A183N9T0_9TREM</name>
<proteinExistence type="predicted"/>
<evidence type="ECO:0000313" key="1">
    <source>
        <dbReference type="EMBL" id="VDP53738.1"/>
    </source>
</evidence>
<protein>
    <submittedName>
        <fullName evidence="1">Uncharacterized protein</fullName>
    </submittedName>
</protein>
<evidence type="ECO:0000313" key="2">
    <source>
        <dbReference type="Proteomes" id="UP000277204"/>
    </source>
</evidence>
<organism evidence="1 2">
    <name type="scientific">Schistosoma margrebowiei</name>
    <dbReference type="NCBI Taxonomy" id="48269"/>
    <lineage>
        <taxon>Eukaryota</taxon>
        <taxon>Metazoa</taxon>
        <taxon>Spiralia</taxon>
        <taxon>Lophotrochozoa</taxon>
        <taxon>Platyhelminthes</taxon>
        <taxon>Trematoda</taxon>
        <taxon>Digenea</taxon>
        <taxon>Strigeidida</taxon>
        <taxon>Schistosomatoidea</taxon>
        <taxon>Schistosomatidae</taxon>
        <taxon>Schistosoma</taxon>
    </lineage>
</organism>
<sequence length="63" mass="6997">MGILLDKRLKKDDLSRISFELRNNNGVTGKLVLTVVITCIGSSFLIGYNLGVLNLPRRVSDIH</sequence>
<dbReference type="AlphaFoldDB" id="A0A183N9T0"/>
<dbReference type="EMBL" id="UZAI01020914">
    <property type="protein sequence ID" value="VDP53738.1"/>
    <property type="molecule type" value="Genomic_DNA"/>
</dbReference>
<gene>
    <name evidence="1" type="ORF">SMRZ_LOCUS25055</name>
</gene>
<keyword evidence="2" id="KW-1185">Reference proteome</keyword>